<dbReference type="EMBL" id="KZ309508">
    <property type="protein sequence ID" value="KAG8239078.1"/>
    <property type="molecule type" value="Genomic_DNA"/>
</dbReference>
<comment type="cofactor">
    <cofactor evidence="14">
        <name>Mn(2+)</name>
        <dbReference type="ChEBI" id="CHEBI:29035"/>
    </cofactor>
</comment>
<keyword evidence="8" id="KW-0472">Membrane</keyword>
<keyword evidence="5" id="KW-0812">Transmembrane</keyword>
<sequence length="131" mass="14740">MRYTKGVSVWPVGLVGGLMVEKPLMDEHGIVKGFNSAWKPERPFPIDMAGFAINLNLFLDRPQAAFSLTVPGGFQESELLHHLVSSVRDLEPLASNCTKVYVWHTRTEPPKLREEIMYRKKGMPSDAGMEI</sequence>
<evidence type="ECO:0000256" key="10">
    <source>
        <dbReference type="ARBA" id="ARBA00047979"/>
    </source>
</evidence>
<evidence type="ECO:0000256" key="9">
    <source>
        <dbReference type="ARBA" id="ARBA00023180"/>
    </source>
</evidence>
<reference evidence="15" key="2">
    <citation type="submission" date="2017-10" db="EMBL/GenBank/DDBJ databases">
        <title>Ladona fulva Genome sequencing and assembly.</title>
        <authorList>
            <person name="Murali S."/>
            <person name="Richards S."/>
            <person name="Bandaranaike D."/>
            <person name="Bellair M."/>
            <person name="Blankenburg K."/>
            <person name="Chao H."/>
            <person name="Dinh H."/>
            <person name="Doddapaneni H."/>
            <person name="Dugan-Rocha S."/>
            <person name="Elkadiri S."/>
            <person name="Gnanaolivu R."/>
            <person name="Hernandez B."/>
            <person name="Skinner E."/>
            <person name="Javaid M."/>
            <person name="Lee S."/>
            <person name="Li M."/>
            <person name="Ming W."/>
            <person name="Munidasa M."/>
            <person name="Muniz J."/>
            <person name="Nguyen L."/>
            <person name="Hughes D."/>
            <person name="Osuji N."/>
            <person name="Pu L.-L."/>
            <person name="Puazo M."/>
            <person name="Qu C."/>
            <person name="Quiroz J."/>
            <person name="Raj R."/>
            <person name="Weissenberger G."/>
            <person name="Xin Y."/>
            <person name="Zou X."/>
            <person name="Han Y."/>
            <person name="Worley K."/>
            <person name="Muzny D."/>
            <person name="Gibbs R."/>
        </authorList>
    </citation>
    <scope>NUCLEOTIDE SEQUENCE</scope>
    <source>
        <strain evidence="15">Sampled in the wild</strain>
    </source>
</reference>
<feature type="glycosylation site" description="N-linked (GlcNAc...) asparagine" evidence="13">
    <location>
        <position position="96"/>
    </location>
</feature>
<protein>
    <recommendedName>
        <fullName evidence="3 14">Galactosylgalactosylxylosylprotein 3-beta-glucuronosyltransferase</fullName>
        <ecNumber evidence="3 14">2.4.1.135</ecNumber>
    </recommendedName>
</protein>
<dbReference type="InterPro" id="IPR029044">
    <property type="entry name" value="Nucleotide-diphossugar_trans"/>
</dbReference>
<dbReference type="GO" id="GO:0005975">
    <property type="term" value="P:carbohydrate metabolic process"/>
    <property type="evidence" value="ECO:0007669"/>
    <property type="project" value="TreeGrafter"/>
</dbReference>
<dbReference type="SUPFAM" id="SSF53448">
    <property type="entry name" value="Nucleotide-diphospho-sugar transferases"/>
    <property type="match status" value="1"/>
</dbReference>
<evidence type="ECO:0000256" key="12">
    <source>
        <dbReference type="PIRSR" id="PIRSR605027-4"/>
    </source>
</evidence>
<comment type="caution">
    <text evidence="15">The sequence shown here is derived from an EMBL/GenBank/DDBJ whole genome shotgun (WGS) entry which is preliminary data.</text>
</comment>
<dbReference type="AlphaFoldDB" id="A0A8K0KRI5"/>
<dbReference type="Pfam" id="PF03360">
    <property type="entry name" value="Glyco_transf_43"/>
    <property type="match status" value="1"/>
</dbReference>
<reference evidence="15" key="1">
    <citation type="submission" date="2013-04" db="EMBL/GenBank/DDBJ databases">
        <authorList>
            <person name="Qu J."/>
            <person name="Murali S.C."/>
            <person name="Bandaranaike D."/>
            <person name="Bellair M."/>
            <person name="Blankenburg K."/>
            <person name="Chao H."/>
            <person name="Dinh H."/>
            <person name="Doddapaneni H."/>
            <person name="Downs B."/>
            <person name="Dugan-Rocha S."/>
            <person name="Elkadiri S."/>
            <person name="Gnanaolivu R.D."/>
            <person name="Hernandez B."/>
            <person name="Javaid M."/>
            <person name="Jayaseelan J.C."/>
            <person name="Lee S."/>
            <person name="Li M."/>
            <person name="Ming W."/>
            <person name="Munidasa M."/>
            <person name="Muniz J."/>
            <person name="Nguyen L."/>
            <person name="Ongeri F."/>
            <person name="Osuji N."/>
            <person name="Pu L.-L."/>
            <person name="Puazo M."/>
            <person name="Qu C."/>
            <person name="Quiroz J."/>
            <person name="Raj R."/>
            <person name="Weissenberger G."/>
            <person name="Xin Y."/>
            <person name="Zou X."/>
            <person name="Han Y."/>
            <person name="Richards S."/>
            <person name="Worley K."/>
            <person name="Muzny D."/>
            <person name="Gibbs R."/>
        </authorList>
    </citation>
    <scope>NUCLEOTIDE SEQUENCE</scope>
    <source>
        <strain evidence="15">Sampled in the wild</strain>
    </source>
</reference>
<keyword evidence="9 13" id="KW-0325">Glycoprotein</keyword>
<keyword evidence="14" id="KW-0333">Golgi apparatus</keyword>
<evidence type="ECO:0000256" key="4">
    <source>
        <dbReference type="ARBA" id="ARBA00022679"/>
    </source>
</evidence>
<evidence type="ECO:0000256" key="1">
    <source>
        <dbReference type="ARBA" id="ARBA00004606"/>
    </source>
</evidence>
<comment type="subcellular location">
    <subcellularLocation>
        <location evidence="14">Golgi apparatus membrane</location>
        <topology evidence="14">Single-pass type II membrane protein</topology>
    </subcellularLocation>
    <subcellularLocation>
        <location evidence="1">Membrane</location>
        <topology evidence="1">Single-pass type II membrane protein</topology>
    </subcellularLocation>
</comment>
<dbReference type="EC" id="2.4.1.135" evidence="3 14"/>
<proteinExistence type="inferred from homology"/>
<evidence type="ECO:0000256" key="11">
    <source>
        <dbReference type="PIRSR" id="PIRSR605027-1"/>
    </source>
</evidence>
<dbReference type="Proteomes" id="UP000792457">
    <property type="component" value="Unassembled WGS sequence"/>
</dbReference>
<comment type="catalytic activity">
    <reaction evidence="10 14">
        <text>3-O-(beta-D-galactosyl-(1-&gt;3)-beta-D-galactosyl-(1-&gt;4)-beta-D-xylosyl)-L-seryl-[protein] + UDP-alpha-D-glucuronate = 3-O-(beta-D-GlcA-(1-&gt;3)-beta-D-Gal-(1-&gt;3)-beta-D-Gal-(1-&gt;4)-beta-D-Xyl)-L-seryl-[protein] + UDP + H(+)</text>
        <dbReference type="Rhea" id="RHEA:24168"/>
        <dbReference type="Rhea" id="RHEA-COMP:12571"/>
        <dbReference type="Rhea" id="RHEA-COMP:12573"/>
        <dbReference type="ChEBI" id="CHEBI:15378"/>
        <dbReference type="ChEBI" id="CHEBI:58052"/>
        <dbReference type="ChEBI" id="CHEBI:58223"/>
        <dbReference type="ChEBI" id="CHEBI:132090"/>
        <dbReference type="ChEBI" id="CHEBI:132093"/>
        <dbReference type="EC" id="2.4.1.135"/>
    </reaction>
</comment>
<dbReference type="GO" id="GO:0050650">
    <property type="term" value="P:chondroitin sulfate proteoglycan biosynthetic process"/>
    <property type="evidence" value="ECO:0007669"/>
    <property type="project" value="TreeGrafter"/>
</dbReference>
<keyword evidence="14" id="KW-0479">Metal-binding</keyword>
<evidence type="ECO:0000313" key="15">
    <source>
        <dbReference type="EMBL" id="KAG8239078.1"/>
    </source>
</evidence>
<evidence type="ECO:0000256" key="7">
    <source>
        <dbReference type="ARBA" id="ARBA00022989"/>
    </source>
</evidence>
<evidence type="ECO:0000256" key="8">
    <source>
        <dbReference type="ARBA" id="ARBA00023136"/>
    </source>
</evidence>
<feature type="active site" description="Proton donor/acceptor" evidence="11">
    <location>
        <position position="76"/>
    </location>
</feature>
<dbReference type="InterPro" id="IPR005027">
    <property type="entry name" value="Glyco_trans_43"/>
</dbReference>
<organism evidence="15 16">
    <name type="scientific">Ladona fulva</name>
    <name type="common">Scarce chaser dragonfly</name>
    <name type="synonym">Libellula fulva</name>
    <dbReference type="NCBI Taxonomy" id="123851"/>
    <lineage>
        <taxon>Eukaryota</taxon>
        <taxon>Metazoa</taxon>
        <taxon>Ecdysozoa</taxon>
        <taxon>Arthropoda</taxon>
        <taxon>Hexapoda</taxon>
        <taxon>Insecta</taxon>
        <taxon>Pterygota</taxon>
        <taxon>Palaeoptera</taxon>
        <taxon>Odonata</taxon>
        <taxon>Epiprocta</taxon>
        <taxon>Anisoptera</taxon>
        <taxon>Libelluloidea</taxon>
        <taxon>Libellulidae</taxon>
        <taxon>Ladona</taxon>
    </lineage>
</organism>
<evidence type="ECO:0000256" key="2">
    <source>
        <dbReference type="ARBA" id="ARBA00007706"/>
    </source>
</evidence>
<keyword evidence="16" id="KW-1185">Reference proteome</keyword>
<dbReference type="GO" id="GO:0046872">
    <property type="term" value="F:metal ion binding"/>
    <property type="evidence" value="ECO:0007669"/>
    <property type="project" value="UniProtKB-KW"/>
</dbReference>
<dbReference type="GO" id="GO:0015018">
    <property type="term" value="F:galactosylgalactosylxylosylprotein 3-beta-glucuronosyltransferase activity"/>
    <property type="evidence" value="ECO:0007669"/>
    <property type="project" value="UniProtKB-UniRule"/>
</dbReference>
<gene>
    <name evidence="15" type="ORF">J437_LFUL018893</name>
</gene>
<evidence type="ECO:0000256" key="14">
    <source>
        <dbReference type="RuleBase" id="RU363127"/>
    </source>
</evidence>
<evidence type="ECO:0000256" key="6">
    <source>
        <dbReference type="ARBA" id="ARBA00022968"/>
    </source>
</evidence>
<name>A0A8K0KRI5_LADFU</name>
<dbReference type="GO" id="GO:0000139">
    <property type="term" value="C:Golgi membrane"/>
    <property type="evidence" value="ECO:0007669"/>
    <property type="project" value="UniProtKB-SubCell"/>
</dbReference>
<keyword evidence="14" id="KW-0464">Manganese</keyword>
<dbReference type="OrthoDB" id="675023at2759"/>
<feature type="site" description="Interaction with galactose moiety of substrate glycoprotein" evidence="12">
    <location>
        <position position="21"/>
    </location>
</feature>
<keyword evidence="7" id="KW-1133">Transmembrane helix</keyword>
<dbReference type="Gene3D" id="3.90.550.10">
    <property type="entry name" value="Spore Coat Polysaccharide Biosynthesis Protein SpsA, Chain A"/>
    <property type="match status" value="1"/>
</dbReference>
<keyword evidence="6 14" id="KW-0735">Signal-anchor</keyword>
<keyword evidence="4 14" id="KW-0808">Transferase</keyword>
<dbReference type="PANTHER" id="PTHR10896">
    <property type="entry name" value="GALACTOSYLGALACTOSYLXYLOSYLPROTEIN 3-BETA-GLUCURONOSYLTRANSFERASE BETA-1,3-GLUCURONYLTRANSFERASE"/>
    <property type="match status" value="1"/>
</dbReference>
<comment type="pathway">
    <text evidence="14">Protein modification; protein glycosylation.</text>
</comment>
<evidence type="ECO:0000256" key="13">
    <source>
        <dbReference type="PIRSR" id="PIRSR605027-6"/>
    </source>
</evidence>
<comment type="similarity">
    <text evidence="2 14">Belongs to the glycosyltransferase 43 family.</text>
</comment>
<dbReference type="UniPathway" id="UPA00378"/>
<evidence type="ECO:0000256" key="5">
    <source>
        <dbReference type="ARBA" id="ARBA00022692"/>
    </source>
</evidence>
<dbReference type="PANTHER" id="PTHR10896:SF65">
    <property type="entry name" value="GALACTOSYLGALACTOSYLXYLOSYLPROTEIN 3-BETA-GLUCURONOSYLTRANSFERASE 3"/>
    <property type="match status" value="1"/>
</dbReference>
<evidence type="ECO:0000313" key="16">
    <source>
        <dbReference type="Proteomes" id="UP000792457"/>
    </source>
</evidence>
<evidence type="ECO:0000256" key="3">
    <source>
        <dbReference type="ARBA" id="ARBA00012641"/>
    </source>
</evidence>
<accession>A0A8K0KRI5</accession>